<dbReference type="InterPro" id="IPR039537">
    <property type="entry name" value="Retrotran_Ty1/copia-like"/>
</dbReference>
<dbReference type="Gene3D" id="3.30.420.10">
    <property type="entry name" value="Ribonuclease H-like superfamily/Ribonuclease H"/>
    <property type="match status" value="1"/>
</dbReference>
<dbReference type="AlphaFoldDB" id="A0A6D2JC28"/>
<protein>
    <recommendedName>
        <fullName evidence="2">Integrase catalytic domain-containing protein</fullName>
    </recommendedName>
</protein>
<keyword evidence="4" id="KW-1185">Reference proteome</keyword>
<sequence>MLIGAGEERGGEYVFRGVMGAKANKTTISGSCDLWHRRLGHPSSRVLSYLSSDLEFEKHVDSKPVCEICLRAKQTRDCFHESSNKAIGVFDLIHCDVWGAYRTLSTSGSAYFLTIVDDCSRAVWVYLLQEKREVAENLKNFFKMVERQFNKKVRVVRSDNGGEFMCMKPYFAEEGILHQTSCVYTPQQNGCVERKHRHILNVSRSLMFQASLPIRFWGECVLTACHLINRTPSTLLNGKTPFEILHGVAPSYTTLKVFGSLCHARNILRDKDKFGERSRRCVFMGYPFGQKGWRVWDIEKQEFFCVKGCVFEETVFPFASVIKQNDDMPRQQQQVSIHDDDFIELGKELVVPHLDERGSGPIEEIVVQSDEEDHDDHRPDEQGMPEQEIVPVRRSGRERTTSTRLDGFVLYTTQCSNDPLSSLFKLASTSVFD</sequence>
<dbReference type="GO" id="GO:0003676">
    <property type="term" value="F:nucleic acid binding"/>
    <property type="evidence" value="ECO:0007669"/>
    <property type="project" value="InterPro"/>
</dbReference>
<evidence type="ECO:0000259" key="2">
    <source>
        <dbReference type="PROSITE" id="PS50994"/>
    </source>
</evidence>
<reference evidence="3" key="1">
    <citation type="submission" date="2020-01" db="EMBL/GenBank/DDBJ databases">
        <authorList>
            <person name="Mishra B."/>
        </authorList>
    </citation>
    <scope>NUCLEOTIDE SEQUENCE [LARGE SCALE GENOMIC DNA]</scope>
</reference>
<evidence type="ECO:0000313" key="3">
    <source>
        <dbReference type="EMBL" id="CAA7037263.1"/>
    </source>
</evidence>
<dbReference type="EMBL" id="CACVBM020001173">
    <property type="protein sequence ID" value="CAA7037263.1"/>
    <property type="molecule type" value="Genomic_DNA"/>
</dbReference>
<organism evidence="3 4">
    <name type="scientific">Microthlaspi erraticum</name>
    <dbReference type="NCBI Taxonomy" id="1685480"/>
    <lineage>
        <taxon>Eukaryota</taxon>
        <taxon>Viridiplantae</taxon>
        <taxon>Streptophyta</taxon>
        <taxon>Embryophyta</taxon>
        <taxon>Tracheophyta</taxon>
        <taxon>Spermatophyta</taxon>
        <taxon>Magnoliopsida</taxon>
        <taxon>eudicotyledons</taxon>
        <taxon>Gunneridae</taxon>
        <taxon>Pentapetalae</taxon>
        <taxon>rosids</taxon>
        <taxon>malvids</taxon>
        <taxon>Brassicales</taxon>
        <taxon>Brassicaceae</taxon>
        <taxon>Coluteocarpeae</taxon>
        <taxon>Microthlaspi</taxon>
    </lineage>
</organism>
<dbReference type="PANTHER" id="PTHR42648:SF31">
    <property type="entry name" value="RNA-DIRECTED DNA POLYMERASE"/>
    <property type="match status" value="1"/>
</dbReference>
<dbReference type="InterPro" id="IPR036397">
    <property type="entry name" value="RNaseH_sf"/>
</dbReference>
<dbReference type="Pfam" id="PF25597">
    <property type="entry name" value="SH3_retrovirus"/>
    <property type="match status" value="1"/>
</dbReference>
<dbReference type="Pfam" id="PF00665">
    <property type="entry name" value="rve"/>
    <property type="match status" value="1"/>
</dbReference>
<accession>A0A6D2JC28</accession>
<dbReference type="Pfam" id="PF13976">
    <property type="entry name" value="gag_pre-integrs"/>
    <property type="match status" value="1"/>
</dbReference>
<dbReference type="SUPFAM" id="SSF53098">
    <property type="entry name" value="Ribonuclease H-like"/>
    <property type="match status" value="1"/>
</dbReference>
<dbReference type="OrthoDB" id="414104at2759"/>
<dbReference type="InterPro" id="IPR001584">
    <property type="entry name" value="Integrase_cat-core"/>
</dbReference>
<name>A0A6D2JC28_9BRAS</name>
<feature type="domain" description="Integrase catalytic" evidence="2">
    <location>
        <begin position="60"/>
        <end position="249"/>
    </location>
</feature>
<dbReference type="PROSITE" id="PS50994">
    <property type="entry name" value="INTEGRASE"/>
    <property type="match status" value="1"/>
</dbReference>
<dbReference type="InterPro" id="IPR057670">
    <property type="entry name" value="SH3_retrovirus"/>
</dbReference>
<dbReference type="GO" id="GO:0015074">
    <property type="term" value="P:DNA integration"/>
    <property type="evidence" value="ECO:0007669"/>
    <property type="project" value="InterPro"/>
</dbReference>
<dbReference type="Proteomes" id="UP000467841">
    <property type="component" value="Unassembled WGS sequence"/>
</dbReference>
<feature type="region of interest" description="Disordered" evidence="1">
    <location>
        <begin position="369"/>
        <end position="399"/>
    </location>
</feature>
<dbReference type="InterPro" id="IPR012337">
    <property type="entry name" value="RNaseH-like_sf"/>
</dbReference>
<evidence type="ECO:0000256" key="1">
    <source>
        <dbReference type="SAM" id="MobiDB-lite"/>
    </source>
</evidence>
<proteinExistence type="predicted"/>
<gene>
    <name evidence="3" type="ORF">MERR_LOCUS24498</name>
</gene>
<dbReference type="InterPro" id="IPR025724">
    <property type="entry name" value="GAG-pre-integrase_dom"/>
</dbReference>
<dbReference type="PANTHER" id="PTHR42648">
    <property type="entry name" value="TRANSPOSASE, PUTATIVE-RELATED"/>
    <property type="match status" value="1"/>
</dbReference>
<comment type="caution">
    <text evidence="3">The sequence shown here is derived from an EMBL/GenBank/DDBJ whole genome shotgun (WGS) entry which is preliminary data.</text>
</comment>
<evidence type="ECO:0000313" key="4">
    <source>
        <dbReference type="Proteomes" id="UP000467841"/>
    </source>
</evidence>